<feature type="transmembrane region" description="Helical" evidence="1">
    <location>
        <begin position="16"/>
        <end position="39"/>
    </location>
</feature>
<keyword evidence="3" id="KW-1185">Reference proteome</keyword>
<sequence>MHGAPSVSYPVGRCRFAGALSGVVWLVASAVTAAWLWQAPEASRVPWLGVAVLALAGGFAWTAWHRAPAGLLAWDGEGWRWADGLGEAPGRVEIALDLQRWLLVQWQPDTGRGRWLWLEQRREPNAWMPLRRAVYSPATPPAART</sequence>
<dbReference type="EMBL" id="JACORU010000017">
    <property type="protein sequence ID" value="MBC5768371.1"/>
    <property type="molecule type" value="Genomic_DNA"/>
</dbReference>
<feature type="transmembrane region" description="Helical" evidence="1">
    <location>
        <begin position="45"/>
        <end position="64"/>
    </location>
</feature>
<dbReference type="Proteomes" id="UP000596827">
    <property type="component" value="Unassembled WGS sequence"/>
</dbReference>
<keyword evidence="1" id="KW-1133">Transmembrane helix</keyword>
<name>A0A923MEZ7_9BURK</name>
<gene>
    <name evidence="2" type="ORF">H8R02_28180</name>
</gene>
<evidence type="ECO:0000313" key="3">
    <source>
        <dbReference type="Proteomes" id="UP000596827"/>
    </source>
</evidence>
<reference evidence="2" key="1">
    <citation type="submission" date="2020-08" db="EMBL/GenBank/DDBJ databases">
        <title>Ramlibacter sp. GTP1 16S ribosomal RNA gene genome sequencing and assembly.</title>
        <authorList>
            <person name="Kang M."/>
        </authorList>
    </citation>
    <scope>NUCLEOTIDE SEQUENCE</scope>
    <source>
        <strain evidence="2">GTP1</strain>
    </source>
</reference>
<protein>
    <submittedName>
        <fullName evidence="2">Uncharacterized protein</fullName>
    </submittedName>
</protein>
<dbReference type="RefSeq" id="WP_187085063.1">
    <property type="nucleotide sequence ID" value="NZ_JACORU010000017.1"/>
</dbReference>
<dbReference type="AlphaFoldDB" id="A0A923MEZ7"/>
<comment type="caution">
    <text evidence="2">The sequence shown here is derived from an EMBL/GenBank/DDBJ whole genome shotgun (WGS) entry which is preliminary data.</text>
</comment>
<evidence type="ECO:0000256" key="1">
    <source>
        <dbReference type="SAM" id="Phobius"/>
    </source>
</evidence>
<accession>A0A923MEZ7</accession>
<proteinExistence type="predicted"/>
<evidence type="ECO:0000313" key="2">
    <source>
        <dbReference type="EMBL" id="MBC5768371.1"/>
    </source>
</evidence>
<organism evidence="2 3">
    <name type="scientific">Ramlibacter albus</name>
    <dbReference type="NCBI Taxonomy" id="2079448"/>
    <lineage>
        <taxon>Bacteria</taxon>
        <taxon>Pseudomonadati</taxon>
        <taxon>Pseudomonadota</taxon>
        <taxon>Betaproteobacteria</taxon>
        <taxon>Burkholderiales</taxon>
        <taxon>Comamonadaceae</taxon>
        <taxon>Ramlibacter</taxon>
    </lineage>
</organism>
<keyword evidence="1" id="KW-0472">Membrane</keyword>
<keyword evidence="1" id="KW-0812">Transmembrane</keyword>